<dbReference type="Gene3D" id="3.40.395.10">
    <property type="entry name" value="Adenoviral Proteinase, Chain A"/>
    <property type="match status" value="1"/>
</dbReference>
<sequence length="281" mass="32911">MDRRERYPLWIVKYWLQAEKIRTAQDDWKKAVEAIQQRRTIESLVDGKSLPLVEQAYDALKYLHWSGDIKGFSINVEMRYLTHLFTTHWLSSEHIDLFTELLRESLIHSKQGSSVELPGETAMFVPKIIQAYDKQDTYHDLSNKDFRWIQRIGQNLVSGKKVRLGMLANVRESHWVALVVDAEMHTIFHGDPLHDTIDDQLKLALQWWTYQHFGTEFIVRDMPVARQLDSHSCGILAWRALEAFLLDEVCCLDEGEKAEDARLKAFLRVVERHDRQVSIPL</sequence>
<gene>
    <name evidence="5" type="ORF">K435DRAFT_665916</name>
</gene>
<dbReference type="Proteomes" id="UP000297245">
    <property type="component" value="Unassembled WGS sequence"/>
</dbReference>
<feature type="domain" description="Ubiquitin-like protease family profile" evidence="4">
    <location>
        <begin position="74"/>
        <end position="244"/>
    </location>
</feature>
<keyword evidence="3" id="KW-0378">Hydrolase</keyword>
<dbReference type="OrthoDB" id="2979847at2759"/>
<dbReference type="EMBL" id="ML179194">
    <property type="protein sequence ID" value="THU95684.1"/>
    <property type="molecule type" value="Genomic_DNA"/>
</dbReference>
<dbReference type="InterPro" id="IPR003653">
    <property type="entry name" value="Peptidase_C48_C"/>
</dbReference>
<proteinExistence type="inferred from homology"/>
<dbReference type="Pfam" id="PF02902">
    <property type="entry name" value="Peptidase_C48"/>
    <property type="match status" value="1"/>
</dbReference>
<comment type="similarity">
    <text evidence="1">Belongs to the peptidase C48 family.</text>
</comment>
<evidence type="ECO:0000256" key="1">
    <source>
        <dbReference type="ARBA" id="ARBA00005234"/>
    </source>
</evidence>
<evidence type="ECO:0000259" key="4">
    <source>
        <dbReference type="PROSITE" id="PS50600"/>
    </source>
</evidence>
<dbReference type="GO" id="GO:0006508">
    <property type="term" value="P:proteolysis"/>
    <property type="evidence" value="ECO:0007669"/>
    <property type="project" value="UniProtKB-KW"/>
</dbReference>
<dbReference type="SUPFAM" id="SSF54001">
    <property type="entry name" value="Cysteine proteinases"/>
    <property type="match status" value="1"/>
</dbReference>
<dbReference type="AlphaFoldDB" id="A0A4S8M0U1"/>
<name>A0A4S8M0U1_DENBC</name>
<dbReference type="GO" id="GO:0008234">
    <property type="term" value="F:cysteine-type peptidase activity"/>
    <property type="evidence" value="ECO:0007669"/>
    <property type="project" value="InterPro"/>
</dbReference>
<reference evidence="5 6" key="1">
    <citation type="journal article" date="2019" name="Nat. Ecol. Evol.">
        <title>Megaphylogeny resolves global patterns of mushroom evolution.</title>
        <authorList>
            <person name="Varga T."/>
            <person name="Krizsan K."/>
            <person name="Foldi C."/>
            <person name="Dima B."/>
            <person name="Sanchez-Garcia M."/>
            <person name="Sanchez-Ramirez S."/>
            <person name="Szollosi G.J."/>
            <person name="Szarkandi J.G."/>
            <person name="Papp V."/>
            <person name="Albert L."/>
            <person name="Andreopoulos W."/>
            <person name="Angelini C."/>
            <person name="Antonin V."/>
            <person name="Barry K.W."/>
            <person name="Bougher N.L."/>
            <person name="Buchanan P."/>
            <person name="Buyck B."/>
            <person name="Bense V."/>
            <person name="Catcheside P."/>
            <person name="Chovatia M."/>
            <person name="Cooper J."/>
            <person name="Damon W."/>
            <person name="Desjardin D."/>
            <person name="Finy P."/>
            <person name="Geml J."/>
            <person name="Haridas S."/>
            <person name="Hughes K."/>
            <person name="Justo A."/>
            <person name="Karasinski D."/>
            <person name="Kautmanova I."/>
            <person name="Kiss B."/>
            <person name="Kocsube S."/>
            <person name="Kotiranta H."/>
            <person name="LaButti K.M."/>
            <person name="Lechner B.E."/>
            <person name="Liimatainen K."/>
            <person name="Lipzen A."/>
            <person name="Lukacs Z."/>
            <person name="Mihaltcheva S."/>
            <person name="Morgado L.N."/>
            <person name="Niskanen T."/>
            <person name="Noordeloos M.E."/>
            <person name="Ohm R.A."/>
            <person name="Ortiz-Santana B."/>
            <person name="Ovrebo C."/>
            <person name="Racz N."/>
            <person name="Riley R."/>
            <person name="Savchenko A."/>
            <person name="Shiryaev A."/>
            <person name="Soop K."/>
            <person name="Spirin V."/>
            <person name="Szebenyi C."/>
            <person name="Tomsovsky M."/>
            <person name="Tulloss R.E."/>
            <person name="Uehling J."/>
            <person name="Grigoriev I.V."/>
            <person name="Vagvolgyi C."/>
            <person name="Papp T."/>
            <person name="Martin F.M."/>
            <person name="Miettinen O."/>
            <person name="Hibbett D.S."/>
            <person name="Nagy L.G."/>
        </authorList>
    </citation>
    <scope>NUCLEOTIDE SEQUENCE [LARGE SCALE GENOMIC DNA]</scope>
    <source>
        <strain evidence="5 6">CBS 962.96</strain>
    </source>
</reference>
<organism evidence="5 6">
    <name type="scientific">Dendrothele bispora (strain CBS 962.96)</name>
    <dbReference type="NCBI Taxonomy" id="1314807"/>
    <lineage>
        <taxon>Eukaryota</taxon>
        <taxon>Fungi</taxon>
        <taxon>Dikarya</taxon>
        <taxon>Basidiomycota</taxon>
        <taxon>Agaricomycotina</taxon>
        <taxon>Agaricomycetes</taxon>
        <taxon>Agaricomycetidae</taxon>
        <taxon>Agaricales</taxon>
        <taxon>Agaricales incertae sedis</taxon>
        <taxon>Dendrothele</taxon>
    </lineage>
</organism>
<evidence type="ECO:0000256" key="3">
    <source>
        <dbReference type="ARBA" id="ARBA00022801"/>
    </source>
</evidence>
<evidence type="ECO:0000313" key="6">
    <source>
        <dbReference type="Proteomes" id="UP000297245"/>
    </source>
</evidence>
<protein>
    <recommendedName>
        <fullName evidence="4">Ubiquitin-like protease family profile domain-containing protein</fullName>
    </recommendedName>
</protein>
<dbReference type="PROSITE" id="PS50600">
    <property type="entry name" value="ULP_PROTEASE"/>
    <property type="match status" value="1"/>
</dbReference>
<evidence type="ECO:0000256" key="2">
    <source>
        <dbReference type="ARBA" id="ARBA00022670"/>
    </source>
</evidence>
<dbReference type="InterPro" id="IPR038765">
    <property type="entry name" value="Papain-like_cys_pep_sf"/>
</dbReference>
<keyword evidence="6" id="KW-1185">Reference proteome</keyword>
<keyword evidence="2" id="KW-0645">Protease</keyword>
<accession>A0A4S8M0U1</accession>
<evidence type="ECO:0000313" key="5">
    <source>
        <dbReference type="EMBL" id="THU95684.1"/>
    </source>
</evidence>
<dbReference type="GO" id="GO:0019783">
    <property type="term" value="F:ubiquitin-like protein peptidase activity"/>
    <property type="evidence" value="ECO:0007669"/>
    <property type="project" value="UniProtKB-ARBA"/>
</dbReference>